<evidence type="ECO:0000259" key="7">
    <source>
        <dbReference type="PROSITE" id="PS50888"/>
    </source>
</evidence>
<feature type="compositionally biased region" description="Polar residues" evidence="6">
    <location>
        <begin position="58"/>
        <end position="68"/>
    </location>
</feature>
<proteinExistence type="predicted"/>
<dbReference type="PROSITE" id="PS50888">
    <property type="entry name" value="BHLH"/>
    <property type="match status" value="1"/>
</dbReference>
<dbReference type="SMART" id="SM00353">
    <property type="entry name" value="HLH"/>
    <property type="match status" value="1"/>
</dbReference>
<feature type="region of interest" description="Disordered" evidence="6">
    <location>
        <begin position="19"/>
        <end position="139"/>
    </location>
</feature>
<comment type="caution">
    <text evidence="8">The sequence shown here is derived from an EMBL/GenBank/DDBJ whole genome shotgun (WGS) entry which is preliminary data.</text>
</comment>
<feature type="region of interest" description="Disordered" evidence="6">
    <location>
        <begin position="220"/>
        <end position="242"/>
    </location>
</feature>
<dbReference type="CDD" id="cd11387">
    <property type="entry name" value="bHLHzip_USF_MITF"/>
    <property type="match status" value="1"/>
</dbReference>
<gene>
    <name evidence="8" type="ORF">ZYGR_0AS05740</name>
</gene>
<dbReference type="OrthoDB" id="690068at2759"/>
<evidence type="ECO:0000256" key="6">
    <source>
        <dbReference type="SAM" id="MobiDB-lite"/>
    </source>
</evidence>
<dbReference type="Gene3D" id="4.10.280.10">
    <property type="entry name" value="Helix-loop-helix DNA-binding domain"/>
    <property type="match status" value="1"/>
</dbReference>
<dbReference type="InterPro" id="IPR036638">
    <property type="entry name" value="HLH_DNA-bd_sf"/>
</dbReference>
<feature type="region of interest" description="Disordered" evidence="6">
    <location>
        <begin position="344"/>
        <end position="416"/>
    </location>
</feature>
<keyword evidence="4" id="KW-0804">Transcription</keyword>
<dbReference type="FunFam" id="4.10.280.10:FF:000105">
    <property type="entry name" value="Rtg3p"/>
    <property type="match status" value="1"/>
</dbReference>
<dbReference type="SUPFAM" id="SSF47459">
    <property type="entry name" value="HLH, helix-loop-helix DNA-binding domain"/>
    <property type="match status" value="1"/>
</dbReference>
<dbReference type="PANTHER" id="PTHR45776:SF2">
    <property type="entry name" value="MIP04163P"/>
    <property type="match status" value="1"/>
</dbReference>
<keyword evidence="5" id="KW-0539">Nucleus</keyword>
<evidence type="ECO:0000256" key="5">
    <source>
        <dbReference type="ARBA" id="ARBA00023242"/>
    </source>
</evidence>
<sequence length="451" mass="50409">MVAPRDEGWEEQQTWESLLGEPMYGGLDFPPQQAYGENTPAQQHESLLYASDHDKMGFSQNASKSGSQLDDRLSLSEEATPLGALPTGISTTSIVGPNWRGSPGEELRRESISQPQPQQQQQQQHEPHQQEPQLSELSQQHPQLSEFFTRADDTSLSFADDLGSSLGSSLYTEILTPSYSSSVPYQPQSFNGPASYLSPPTGIRSPSSSLRAGSYLAGSMRNTSANTPRTRHASISNSISGEGILPGNVSHEDRLKRKREFHNAVERRRRELIKLKIKELGTIVPPSLLNYDINGKQVKPNKSIILNKTVEYLEYLLQVLETQDRKKIQLLKTLQELQDKSKIVKMHQQKQQQEQQQEQQKREQPPLMMGPTPSNNEFDDLSGRIIDTRAKPTQSPISTASWNDSQRNPAPTNDDLQQFLSGDLIEAEDNAKLIFGDGDANPADYLLEFDS</sequence>
<evidence type="ECO:0000313" key="8">
    <source>
        <dbReference type="EMBL" id="GAV55250.1"/>
    </source>
</evidence>
<dbReference type="PANTHER" id="PTHR45776">
    <property type="entry name" value="MIP04163P"/>
    <property type="match status" value="1"/>
</dbReference>
<feature type="compositionally biased region" description="Polar residues" evidence="6">
    <location>
        <begin position="391"/>
        <end position="416"/>
    </location>
</feature>
<accession>A0A1Q3AHY3</accession>
<dbReference type="Proteomes" id="UP000187013">
    <property type="component" value="Unassembled WGS sequence"/>
</dbReference>
<dbReference type="GO" id="GO:0005634">
    <property type="term" value="C:nucleus"/>
    <property type="evidence" value="ECO:0007669"/>
    <property type="project" value="UniProtKB-SubCell"/>
</dbReference>
<dbReference type="Pfam" id="PF00010">
    <property type="entry name" value="HLH"/>
    <property type="match status" value="1"/>
</dbReference>
<evidence type="ECO:0000256" key="1">
    <source>
        <dbReference type="ARBA" id="ARBA00004123"/>
    </source>
</evidence>
<reference evidence="8 9" key="1">
    <citation type="submission" date="2016-08" db="EMBL/GenBank/DDBJ databases">
        <title>Draft genome sequence of allopolyploid Zygosaccharomyces rouxii.</title>
        <authorList>
            <person name="Watanabe J."/>
            <person name="Uehara K."/>
            <person name="Mogi Y."/>
            <person name="Tsukioka Y."/>
        </authorList>
    </citation>
    <scope>NUCLEOTIDE SEQUENCE [LARGE SCALE GENOMIC DNA]</scope>
    <source>
        <strain evidence="8 9">NBRC 110957</strain>
    </source>
</reference>
<evidence type="ECO:0000256" key="4">
    <source>
        <dbReference type="ARBA" id="ARBA00023163"/>
    </source>
</evidence>
<evidence type="ECO:0000256" key="3">
    <source>
        <dbReference type="ARBA" id="ARBA00023125"/>
    </source>
</evidence>
<dbReference type="GO" id="GO:0000981">
    <property type="term" value="F:DNA-binding transcription factor activity, RNA polymerase II-specific"/>
    <property type="evidence" value="ECO:0007669"/>
    <property type="project" value="TreeGrafter"/>
</dbReference>
<dbReference type="EMBL" id="BDGX01000045">
    <property type="protein sequence ID" value="GAV55250.1"/>
    <property type="molecule type" value="Genomic_DNA"/>
</dbReference>
<organism evidence="8 9">
    <name type="scientific">Zygosaccharomyces rouxii</name>
    <dbReference type="NCBI Taxonomy" id="4956"/>
    <lineage>
        <taxon>Eukaryota</taxon>
        <taxon>Fungi</taxon>
        <taxon>Dikarya</taxon>
        <taxon>Ascomycota</taxon>
        <taxon>Saccharomycotina</taxon>
        <taxon>Saccharomycetes</taxon>
        <taxon>Saccharomycetales</taxon>
        <taxon>Saccharomycetaceae</taxon>
        <taxon>Zygosaccharomyces</taxon>
    </lineage>
</organism>
<feature type="compositionally biased region" description="Low complexity" evidence="6">
    <location>
        <begin position="349"/>
        <end position="358"/>
    </location>
</feature>
<feature type="compositionally biased region" description="Polar residues" evidence="6">
    <location>
        <begin position="220"/>
        <end position="240"/>
    </location>
</feature>
<evidence type="ECO:0000256" key="2">
    <source>
        <dbReference type="ARBA" id="ARBA00023015"/>
    </source>
</evidence>
<evidence type="ECO:0000313" key="9">
    <source>
        <dbReference type="Proteomes" id="UP000187013"/>
    </source>
</evidence>
<keyword evidence="2" id="KW-0805">Transcription regulation</keyword>
<dbReference type="GO" id="GO:0046983">
    <property type="term" value="F:protein dimerization activity"/>
    <property type="evidence" value="ECO:0007669"/>
    <property type="project" value="InterPro"/>
</dbReference>
<protein>
    <recommendedName>
        <fullName evidence="7">BHLH domain-containing protein</fullName>
    </recommendedName>
</protein>
<feature type="compositionally biased region" description="Low complexity" evidence="6">
    <location>
        <begin position="114"/>
        <end position="139"/>
    </location>
</feature>
<keyword evidence="3" id="KW-0238">DNA-binding</keyword>
<dbReference type="AlphaFoldDB" id="A0A1Q3AHY3"/>
<dbReference type="GO" id="GO:0000978">
    <property type="term" value="F:RNA polymerase II cis-regulatory region sequence-specific DNA binding"/>
    <property type="evidence" value="ECO:0007669"/>
    <property type="project" value="TreeGrafter"/>
</dbReference>
<comment type="subcellular location">
    <subcellularLocation>
        <location evidence="1">Nucleus</location>
    </subcellularLocation>
</comment>
<feature type="compositionally biased region" description="Polar residues" evidence="6">
    <location>
        <begin position="35"/>
        <end position="45"/>
    </location>
</feature>
<feature type="domain" description="BHLH" evidence="7">
    <location>
        <begin position="257"/>
        <end position="316"/>
    </location>
</feature>
<name>A0A1Q3AHY3_ZYGRO</name>
<dbReference type="InterPro" id="IPR011598">
    <property type="entry name" value="bHLH_dom"/>
</dbReference>